<sequence length="236" mass="26482">MASSKTEVGAPSQGQPTSSAANSWRSELSQIPIWYASYGSNMCEKRFSCYIEGGKVDGMINPCPGSKDPTLPSEKLWRHFPCRLFFGRESTITWGPGGVAFILPETSSEDTTRMCLYKISLEQFNDVLLQENGHKDMDNVESAYFDQTHLDAIRTEEFKSTHVTGRWYGNVVYLGEEENIPILTLTCAPQYIEDFKSEEPNTPLRAPGDAYKNTLIQGLVEEARDYIDKSAGKRPL</sequence>
<gene>
    <name evidence="2" type="ORF">G2W53_000433</name>
</gene>
<dbReference type="AlphaFoldDB" id="A0A834XFC0"/>
<feature type="region of interest" description="Disordered" evidence="1">
    <location>
        <begin position="1"/>
        <end position="23"/>
    </location>
</feature>
<protein>
    <submittedName>
        <fullName evidence="2">Histone deacetylase 5</fullName>
    </submittedName>
</protein>
<accession>A0A834XFC0</accession>
<organism evidence="2 3">
    <name type="scientific">Senna tora</name>
    <dbReference type="NCBI Taxonomy" id="362788"/>
    <lineage>
        <taxon>Eukaryota</taxon>
        <taxon>Viridiplantae</taxon>
        <taxon>Streptophyta</taxon>
        <taxon>Embryophyta</taxon>
        <taxon>Tracheophyta</taxon>
        <taxon>Spermatophyta</taxon>
        <taxon>Magnoliopsida</taxon>
        <taxon>eudicotyledons</taxon>
        <taxon>Gunneridae</taxon>
        <taxon>Pentapetalae</taxon>
        <taxon>rosids</taxon>
        <taxon>fabids</taxon>
        <taxon>Fabales</taxon>
        <taxon>Fabaceae</taxon>
        <taxon>Caesalpinioideae</taxon>
        <taxon>Cassia clade</taxon>
        <taxon>Senna</taxon>
    </lineage>
</organism>
<comment type="caution">
    <text evidence="2">The sequence shown here is derived from an EMBL/GenBank/DDBJ whole genome shotgun (WGS) entry which is preliminary data.</text>
</comment>
<keyword evidence="3" id="KW-1185">Reference proteome</keyword>
<evidence type="ECO:0000256" key="1">
    <source>
        <dbReference type="SAM" id="MobiDB-lite"/>
    </source>
</evidence>
<proteinExistence type="predicted"/>
<evidence type="ECO:0000313" key="2">
    <source>
        <dbReference type="EMBL" id="KAF7843528.1"/>
    </source>
</evidence>
<dbReference type="OrthoDB" id="424012at2759"/>
<dbReference type="EMBL" id="JAAIUW010000001">
    <property type="protein sequence ID" value="KAF7843528.1"/>
    <property type="molecule type" value="Genomic_DNA"/>
</dbReference>
<dbReference type="Proteomes" id="UP000634136">
    <property type="component" value="Unassembled WGS sequence"/>
</dbReference>
<dbReference type="Gene3D" id="3.10.490.10">
    <property type="entry name" value="Gamma-glutamyl cyclotransferase-like"/>
    <property type="match status" value="1"/>
</dbReference>
<reference evidence="2" key="1">
    <citation type="submission" date="2020-09" db="EMBL/GenBank/DDBJ databases">
        <title>Genome-Enabled Discovery of Anthraquinone Biosynthesis in Senna tora.</title>
        <authorList>
            <person name="Kang S.-H."/>
            <person name="Pandey R.P."/>
            <person name="Lee C.-M."/>
            <person name="Sim J.-S."/>
            <person name="Jeong J.-T."/>
            <person name="Choi B.-S."/>
            <person name="Jung M."/>
            <person name="Ginzburg D."/>
            <person name="Zhao K."/>
            <person name="Won S.Y."/>
            <person name="Oh T.-J."/>
            <person name="Yu Y."/>
            <person name="Kim N.-H."/>
            <person name="Lee O.R."/>
            <person name="Lee T.-H."/>
            <person name="Bashyal P."/>
            <person name="Kim T.-S."/>
            <person name="Lee W.-H."/>
            <person name="Kawkins C."/>
            <person name="Kim C.-K."/>
            <person name="Kim J.S."/>
            <person name="Ahn B.O."/>
            <person name="Rhee S.Y."/>
            <person name="Sohng J.K."/>
        </authorList>
    </citation>
    <scope>NUCLEOTIDE SEQUENCE</scope>
    <source>
        <tissue evidence="2">Leaf</tissue>
    </source>
</reference>
<name>A0A834XFC0_9FABA</name>
<evidence type="ECO:0000313" key="3">
    <source>
        <dbReference type="Proteomes" id="UP000634136"/>
    </source>
</evidence>